<organism evidence="6 7">
    <name type="scientific">Salinispora tropica (strain ATCC BAA-916 / DSM 44818 / JCM 13857 / NBRC 105044 / CNB-440)</name>
    <dbReference type="NCBI Taxonomy" id="369723"/>
    <lineage>
        <taxon>Bacteria</taxon>
        <taxon>Bacillati</taxon>
        <taxon>Actinomycetota</taxon>
        <taxon>Actinomycetes</taxon>
        <taxon>Micromonosporales</taxon>
        <taxon>Micromonosporaceae</taxon>
        <taxon>Salinispora</taxon>
    </lineage>
</organism>
<keyword evidence="7" id="KW-1185">Reference proteome</keyword>
<evidence type="ECO:0000313" key="7">
    <source>
        <dbReference type="Proteomes" id="UP000000235"/>
    </source>
</evidence>
<dbReference type="HOGENOM" id="CLU_047691_5_2_11"/>
<dbReference type="PANTHER" id="PTHR43133:SF8">
    <property type="entry name" value="RNA POLYMERASE SIGMA FACTOR HI_1459-RELATED"/>
    <property type="match status" value="1"/>
</dbReference>
<dbReference type="KEGG" id="stp:Strop_3039"/>
<dbReference type="PANTHER" id="PTHR43133">
    <property type="entry name" value="RNA POLYMERASE ECF-TYPE SIGMA FACTO"/>
    <property type="match status" value="1"/>
</dbReference>
<dbReference type="SUPFAM" id="SSF88946">
    <property type="entry name" value="Sigma2 domain of RNA polymerase sigma factors"/>
    <property type="match status" value="1"/>
</dbReference>
<dbReference type="AlphaFoldDB" id="A4X9B5"/>
<sequence length="198" mass="22010">MGPVGAVRCLSMSDDDAGRLVHAAAKGDQAAWEALVDRYARLVYTVARGFRLDDADVADVSQATWLRLVENLDKLRDPGSVGAWLATTARREALALLRNRWEVPLPELTRSELMDESQPEPWQRLVAEETDAELWHAYRRLSIRCQELLRLLVFEPVGSYAIAAAALSVPIGSLGPSRARCLATLRTLLNQPAPQRRI</sequence>
<dbReference type="InterPro" id="IPR013325">
    <property type="entry name" value="RNA_pol_sigma_r2"/>
</dbReference>
<keyword evidence="4" id="KW-0804">Transcription</keyword>
<evidence type="ECO:0000256" key="3">
    <source>
        <dbReference type="ARBA" id="ARBA00023125"/>
    </source>
</evidence>
<keyword evidence="2" id="KW-0731">Sigma factor</keyword>
<protein>
    <submittedName>
        <fullName evidence="6">Sigma-70 region 2 domain protein</fullName>
    </submittedName>
</protein>
<dbReference type="EMBL" id="CP000667">
    <property type="protein sequence ID" value="ABP55476.1"/>
    <property type="molecule type" value="Genomic_DNA"/>
</dbReference>
<evidence type="ECO:0000256" key="2">
    <source>
        <dbReference type="ARBA" id="ARBA00023082"/>
    </source>
</evidence>
<evidence type="ECO:0000256" key="4">
    <source>
        <dbReference type="ARBA" id="ARBA00023163"/>
    </source>
</evidence>
<dbReference type="GO" id="GO:0006352">
    <property type="term" value="P:DNA-templated transcription initiation"/>
    <property type="evidence" value="ECO:0007669"/>
    <property type="project" value="InterPro"/>
</dbReference>
<feature type="domain" description="RNA polymerase sigma-70 region 2" evidence="5">
    <location>
        <begin position="35"/>
        <end position="101"/>
    </location>
</feature>
<dbReference type="InterPro" id="IPR039425">
    <property type="entry name" value="RNA_pol_sigma-70-like"/>
</dbReference>
<evidence type="ECO:0000259" key="5">
    <source>
        <dbReference type="Pfam" id="PF04542"/>
    </source>
</evidence>
<dbReference type="STRING" id="369723.Strop_3039"/>
<dbReference type="InterPro" id="IPR007627">
    <property type="entry name" value="RNA_pol_sigma70_r2"/>
</dbReference>
<dbReference type="GO" id="GO:0016987">
    <property type="term" value="F:sigma factor activity"/>
    <property type="evidence" value="ECO:0007669"/>
    <property type="project" value="UniProtKB-KW"/>
</dbReference>
<dbReference type="InterPro" id="IPR036388">
    <property type="entry name" value="WH-like_DNA-bd_sf"/>
</dbReference>
<evidence type="ECO:0000256" key="1">
    <source>
        <dbReference type="ARBA" id="ARBA00023015"/>
    </source>
</evidence>
<dbReference type="Pfam" id="PF04542">
    <property type="entry name" value="Sigma70_r2"/>
    <property type="match status" value="1"/>
</dbReference>
<dbReference type="Gene3D" id="1.10.10.10">
    <property type="entry name" value="Winged helix-like DNA-binding domain superfamily/Winged helix DNA-binding domain"/>
    <property type="match status" value="1"/>
</dbReference>
<keyword evidence="3" id="KW-0238">DNA-binding</keyword>
<evidence type="ECO:0000313" key="6">
    <source>
        <dbReference type="EMBL" id="ABP55476.1"/>
    </source>
</evidence>
<accession>A4X9B5</accession>
<proteinExistence type="predicted"/>
<keyword evidence="1" id="KW-0805">Transcription regulation</keyword>
<dbReference type="Proteomes" id="UP000000235">
    <property type="component" value="Chromosome"/>
</dbReference>
<reference evidence="7" key="1">
    <citation type="journal article" date="2007" name="Proc. Natl. Acad. Sci. U.S.A.">
        <title>Genome sequencing reveals complex secondary metabolome in the marine actinomycete Salinispora tropica.</title>
        <authorList>
            <person name="Udwary D.W."/>
            <person name="Zeigler L."/>
            <person name="Asolkar R.N."/>
            <person name="Singan V."/>
            <person name="Lapidus A."/>
            <person name="Fenical W."/>
            <person name="Jensen P.R."/>
            <person name="Moore B.S."/>
        </authorList>
    </citation>
    <scope>NUCLEOTIDE SEQUENCE [LARGE SCALE GENOMIC DNA]</scope>
    <source>
        <strain evidence="7">ATCC BAA-916 / DSM 44818 / CNB-440</strain>
    </source>
</reference>
<dbReference type="InterPro" id="IPR014284">
    <property type="entry name" value="RNA_pol_sigma-70_dom"/>
</dbReference>
<dbReference type="GO" id="GO:0003677">
    <property type="term" value="F:DNA binding"/>
    <property type="evidence" value="ECO:0007669"/>
    <property type="project" value="UniProtKB-KW"/>
</dbReference>
<gene>
    <name evidence="6" type="ordered locus">Strop_3039</name>
</gene>
<dbReference type="eggNOG" id="COG1595">
    <property type="taxonomic scope" value="Bacteria"/>
</dbReference>
<dbReference type="NCBIfam" id="TIGR02937">
    <property type="entry name" value="sigma70-ECF"/>
    <property type="match status" value="1"/>
</dbReference>
<dbReference type="Gene3D" id="1.10.1740.10">
    <property type="match status" value="1"/>
</dbReference>
<name>A4X9B5_SALTO</name>